<dbReference type="Pfam" id="PF13568">
    <property type="entry name" value="OMP_b-brl_2"/>
    <property type="match status" value="1"/>
</dbReference>
<evidence type="ECO:0000259" key="1">
    <source>
        <dbReference type="Pfam" id="PF13568"/>
    </source>
</evidence>
<proteinExistence type="predicted"/>
<dbReference type="RefSeq" id="WP_184174829.1">
    <property type="nucleotide sequence ID" value="NZ_JACHGF010000004.1"/>
</dbReference>
<name>A0A840TXF2_9BACT</name>
<reference evidence="2 3" key="1">
    <citation type="submission" date="2020-08" db="EMBL/GenBank/DDBJ databases">
        <title>Genomic Encyclopedia of Type Strains, Phase IV (KMG-IV): sequencing the most valuable type-strain genomes for metagenomic binning, comparative biology and taxonomic classification.</title>
        <authorList>
            <person name="Goeker M."/>
        </authorList>
    </citation>
    <scope>NUCLEOTIDE SEQUENCE [LARGE SCALE GENOMIC DNA]</scope>
    <source>
        <strain evidence="2 3">DSM 105074</strain>
    </source>
</reference>
<organism evidence="2 3">
    <name type="scientific">Rhabdobacter roseus</name>
    <dbReference type="NCBI Taxonomy" id="1655419"/>
    <lineage>
        <taxon>Bacteria</taxon>
        <taxon>Pseudomonadati</taxon>
        <taxon>Bacteroidota</taxon>
        <taxon>Cytophagia</taxon>
        <taxon>Cytophagales</taxon>
        <taxon>Cytophagaceae</taxon>
        <taxon>Rhabdobacter</taxon>
    </lineage>
</organism>
<gene>
    <name evidence="2" type="ORF">HNQ92_003026</name>
</gene>
<evidence type="ECO:0000313" key="2">
    <source>
        <dbReference type="EMBL" id="MBB5284878.1"/>
    </source>
</evidence>
<protein>
    <recommendedName>
        <fullName evidence="1">Outer membrane protein beta-barrel domain-containing protein</fullName>
    </recommendedName>
</protein>
<dbReference type="InterPro" id="IPR025665">
    <property type="entry name" value="Beta-barrel_OMP_2"/>
</dbReference>
<evidence type="ECO:0000313" key="3">
    <source>
        <dbReference type="Proteomes" id="UP000557307"/>
    </source>
</evidence>
<dbReference type="Proteomes" id="UP000557307">
    <property type="component" value="Unassembled WGS sequence"/>
</dbReference>
<keyword evidence="3" id="KW-1185">Reference proteome</keyword>
<feature type="domain" description="Outer membrane protein beta-barrel" evidence="1">
    <location>
        <begin position="15"/>
        <end position="182"/>
    </location>
</feature>
<dbReference type="EMBL" id="JACHGF010000004">
    <property type="protein sequence ID" value="MBB5284878.1"/>
    <property type="molecule type" value="Genomic_DNA"/>
</dbReference>
<accession>A0A840TXF2</accession>
<dbReference type="AlphaFoldDB" id="A0A840TXF2"/>
<comment type="caution">
    <text evidence="2">The sequence shown here is derived from an EMBL/GenBank/DDBJ whole genome shotgun (WGS) entry which is preliminary data.</text>
</comment>
<sequence length="208" mass="23578">MAICMFWFVSTLVCQAQRDPDKFTLGAHAGWDLSDITKAKYTYRGGFVGGVSATFGLGKNFYLQPEVNFQQQGANYTYELRIGNNEFRQGKASLRLNYLNVPVLLKYRLGSTNLRVFAGPQMGFKLNAVYVAKEFDIYNDIDRFKTIDFSGVGGLEYLFPLSGESKSLVVSARHFSGFTDFTRYFYSVPAEGEGYRYRGFSFLLGVRF</sequence>